<gene>
    <name evidence="2" type="ORF">SAMN04489859_103353</name>
</gene>
<sequence length="95" mass="10155">MTKSKMANRYSPDVREQLTAQDIAELERILLENGVADPDIIATIQADGGIGQFLRSLTGLDRAAAKQAFSAFLSSRNLSADRSSSSTCSSTRCAS</sequence>
<name>A0A1H8LTH0_9RHOB</name>
<dbReference type="Pfam" id="PF08463">
    <property type="entry name" value="EcoEI_R_C"/>
    <property type="match status" value="1"/>
</dbReference>
<dbReference type="Proteomes" id="UP000199054">
    <property type="component" value="Unassembled WGS sequence"/>
</dbReference>
<evidence type="ECO:0000313" key="3">
    <source>
        <dbReference type="Proteomes" id="UP000199054"/>
    </source>
</evidence>
<dbReference type="InterPro" id="IPR013670">
    <property type="entry name" value="EcoEI_R_C_dom"/>
</dbReference>
<dbReference type="EMBL" id="FODE01000033">
    <property type="protein sequence ID" value="SEO08405.1"/>
    <property type="molecule type" value="Genomic_DNA"/>
</dbReference>
<keyword evidence="3" id="KW-1185">Reference proteome</keyword>
<dbReference type="GO" id="GO:0003824">
    <property type="term" value="F:catalytic activity"/>
    <property type="evidence" value="ECO:0007669"/>
    <property type="project" value="InterPro"/>
</dbReference>
<dbReference type="RefSeq" id="WP_090615756.1">
    <property type="nucleotide sequence ID" value="NZ_CP067124.1"/>
</dbReference>
<dbReference type="GO" id="GO:0003677">
    <property type="term" value="F:DNA binding"/>
    <property type="evidence" value="ECO:0007669"/>
    <property type="project" value="InterPro"/>
</dbReference>
<feature type="domain" description="EcoEI R protein C-terminal" evidence="1">
    <location>
        <begin position="9"/>
        <end position="81"/>
    </location>
</feature>
<evidence type="ECO:0000259" key="1">
    <source>
        <dbReference type="Pfam" id="PF08463"/>
    </source>
</evidence>
<proteinExistence type="predicted"/>
<reference evidence="2 3" key="1">
    <citation type="submission" date="2016-10" db="EMBL/GenBank/DDBJ databases">
        <authorList>
            <person name="de Groot N.N."/>
        </authorList>
    </citation>
    <scope>NUCLEOTIDE SEQUENCE [LARGE SCALE GENOMIC DNA]</scope>
    <source>
        <strain evidence="2 3">DSM 8512</strain>
    </source>
</reference>
<dbReference type="GO" id="GO:0006304">
    <property type="term" value="P:DNA modification"/>
    <property type="evidence" value="ECO:0007669"/>
    <property type="project" value="InterPro"/>
</dbReference>
<accession>A0A1H8LTH0</accession>
<dbReference type="AlphaFoldDB" id="A0A1H8LTH0"/>
<protein>
    <submittedName>
        <fullName evidence="2">Type I restriction enzyme, R subunit</fullName>
    </submittedName>
</protein>
<dbReference type="STRING" id="34002.SAMN04489859_103353"/>
<dbReference type="OrthoDB" id="9803459at2"/>
<evidence type="ECO:0000313" key="2">
    <source>
        <dbReference type="EMBL" id="SEO08405.1"/>
    </source>
</evidence>
<organism evidence="2 3">
    <name type="scientific">Paracoccus alcaliphilus</name>
    <dbReference type="NCBI Taxonomy" id="34002"/>
    <lineage>
        <taxon>Bacteria</taxon>
        <taxon>Pseudomonadati</taxon>
        <taxon>Pseudomonadota</taxon>
        <taxon>Alphaproteobacteria</taxon>
        <taxon>Rhodobacterales</taxon>
        <taxon>Paracoccaceae</taxon>
        <taxon>Paracoccus</taxon>
    </lineage>
</organism>